<protein>
    <submittedName>
        <fullName evidence="1">Uncharacterized protein</fullName>
    </submittedName>
</protein>
<reference evidence="1 2" key="1">
    <citation type="journal article" date="2014" name="Int. J. Syst. Evol. Microbiol.">
        <title>Phaeodactylibacter xiamenensis gen. nov., sp. nov., a member of the family Saprospiraceae isolated from the marine alga Phaeodactylum tricornutum.</title>
        <authorList>
            <person name="Chen Z.Jr."/>
            <person name="Lei X."/>
            <person name="Lai Q."/>
            <person name="Li Y."/>
            <person name="Zhang B."/>
            <person name="Zhang J."/>
            <person name="Zhang H."/>
            <person name="Yang L."/>
            <person name="Zheng W."/>
            <person name="Tian Y."/>
            <person name="Yu Z."/>
            <person name="Xu H.Jr."/>
            <person name="Zheng T."/>
        </authorList>
    </citation>
    <scope>NUCLEOTIDE SEQUENCE [LARGE SCALE GENOMIC DNA]</scope>
    <source>
        <strain evidence="1 2">KD52</strain>
    </source>
</reference>
<dbReference type="Proteomes" id="UP000029736">
    <property type="component" value="Unassembled WGS sequence"/>
</dbReference>
<dbReference type="RefSeq" id="WP_044222545.1">
    <property type="nucleotide sequence ID" value="NZ_JBKAGJ010000015.1"/>
</dbReference>
<organism evidence="1 2">
    <name type="scientific">Phaeodactylibacter xiamenensis</name>
    <dbReference type="NCBI Taxonomy" id="1524460"/>
    <lineage>
        <taxon>Bacteria</taxon>
        <taxon>Pseudomonadati</taxon>
        <taxon>Bacteroidota</taxon>
        <taxon>Saprospiria</taxon>
        <taxon>Saprospirales</taxon>
        <taxon>Haliscomenobacteraceae</taxon>
        <taxon>Phaeodactylibacter</taxon>
    </lineage>
</organism>
<proteinExistence type="predicted"/>
<name>A0A098S5R0_9BACT</name>
<accession>A0A098S5R0</accession>
<sequence>MEDSLSMVLRNLYALYGEPISDDQISLKHNPLFRLQVVSRMPRPISHYIEHGLKRLLQDYLLSELMENDALIDVIVITGLEEERFDKLRDQSGTGLKSTVFDSTSLSTLCLKLINRGVRVKVLDKLLLNEKIFMNLSDEVFSYSSPIEKVVAIMKSAGVICSIKRLPVQKISD</sequence>
<dbReference type="STRING" id="1524460.IX84_15910"/>
<evidence type="ECO:0000313" key="1">
    <source>
        <dbReference type="EMBL" id="KGE87143.1"/>
    </source>
</evidence>
<dbReference type="EMBL" id="JPOS01000038">
    <property type="protein sequence ID" value="KGE87143.1"/>
    <property type="molecule type" value="Genomic_DNA"/>
</dbReference>
<comment type="caution">
    <text evidence="1">The sequence shown here is derived from an EMBL/GenBank/DDBJ whole genome shotgun (WGS) entry which is preliminary data.</text>
</comment>
<keyword evidence="2" id="KW-1185">Reference proteome</keyword>
<gene>
    <name evidence="1" type="ORF">IX84_15910</name>
</gene>
<dbReference type="AlphaFoldDB" id="A0A098S5R0"/>
<evidence type="ECO:0000313" key="2">
    <source>
        <dbReference type="Proteomes" id="UP000029736"/>
    </source>
</evidence>